<dbReference type="InterPro" id="IPR001610">
    <property type="entry name" value="PAC"/>
</dbReference>
<keyword evidence="12" id="KW-1185">Reference proteome</keyword>
<dbReference type="InterPro" id="IPR029787">
    <property type="entry name" value="Nucleotide_cyclase"/>
</dbReference>
<feature type="transmembrane region" description="Helical" evidence="7">
    <location>
        <begin position="451"/>
        <end position="472"/>
    </location>
</feature>
<evidence type="ECO:0000256" key="3">
    <source>
        <dbReference type="ARBA" id="ARBA00022475"/>
    </source>
</evidence>
<dbReference type="SUPFAM" id="SSF55073">
    <property type="entry name" value="Nucleotide cyclase"/>
    <property type="match status" value="1"/>
</dbReference>
<dbReference type="PROSITE" id="PS50112">
    <property type="entry name" value="PAS"/>
    <property type="match status" value="1"/>
</dbReference>
<dbReference type="InterPro" id="IPR043128">
    <property type="entry name" value="Rev_trsase/Diguanyl_cyclase"/>
</dbReference>
<comment type="subcellular location">
    <subcellularLocation>
        <location evidence="2">Cell membrane</location>
        <topology evidence="2">Multi-pass membrane protein</topology>
    </subcellularLocation>
</comment>
<dbReference type="SUPFAM" id="SSF55785">
    <property type="entry name" value="PYP-like sensor domain (PAS domain)"/>
    <property type="match status" value="2"/>
</dbReference>
<dbReference type="InterPro" id="IPR007895">
    <property type="entry name" value="MASE1"/>
</dbReference>
<feature type="transmembrane region" description="Helical" evidence="7">
    <location>
        <begin position="59"/>
        <end position="78"/>
    </location>
</feature>
<evidence type="ECO:0000259" key="10">
    <source>
        <dbReference type="PROSITE" id="PS50887"/>
    </source>
</evidence>
<evidence type="ECO:0000256" key="5">
    <source>
        <dbReference type="ARBA" id="ARBA00022989"/>
    </source>
</evidence>
<gene>
    <name evidence="11" type="ORF">Q9L42_018040</name>
</gene>
<dbReference type="CDD" id="cd01949">
    <property type="entry name" value="GGDEF"/>
    <property type="match status" value="1"/>
</dbReference>
<feature type="domain" description="GGDEF" evidence="10">
    <location>
        <begin position="777"/>
        <end position="910"/>
    </location>
</feature>
<feature type="transmembrane region" description="Helical" evidence="7">
    <location>
        <begin position="12"/>
        <end position="32"/>
    </location>
</feature>
<dbReference type="SMART" id="SM01079">
    <property type="entry name" value="CHASE"/>
    <property type="match status" value="1"/>
</dbReference>
<dbReference type="InterPro" id="IPR006189">
    <property type="entry name" value="CHASE_dom"/>
</dbReference>
<keyword evidence="6 7" id="KW-0472">Membrane</keyword>
<evidence type="ECO:0000313" key="12">
    <source>
        <dbReference type="Proteomes" id="UP001225378"/>
    </source>
</evidence>
<dbReference type="EMBL" id="CP157743">
    <property type="protein sequence ID" value="XBS20228.1"/>
    <property type="molecule type" value="Genomic_DNA"/>
</dbReference>
<name>A0AAU7NTC9_9GAMM</name>
<dbReference type="PROSITE" id="PS50113">
    <property type="entry name" value="PAC"/>
    <property type="match status" value="2"/>
</dbReference>
<dbReference type="GO" id="GO:0005886">
    <property type="term" value="C:plasma membrane"/>
    <property type="evidence" value="ECO:0007669"/>
    <property type="project" value="UniProtKB-SubCell"/>
</dbReference>
<dbReference type="Proteomes" id="UP001225378">
    <property type="component" value="Chromosome"/>
</dbReference>
<dbReference type="InterPro" id="IPR042240">
    <property type="entry name" value="CHASE_sf"/>
</dbReference>
<dbReference type="NCBIfam" id="TIGR00254">
    <property type="entry name" value="GGDEF"/>
    <property type="match status" value="1"/>
</dbReference>
<dbReference type="SMART" id="SM00091">
    <property type="entry name" value="PAS"/>
    <property type="match status" value="2"/>
</dbReference>
<dbReference type="GO" id="GO:0052621">
    <property type="term" value="F:diguanylate cyclase activity"/>
    <property type="evidence" value="ECO:0007669"/>
    <property type="project" value="UniProtKB-EC"/>
</dbReference>
<dbReference type="PANTHER" id="PTHR46663:SF3">
    <property type="entry name" value="SLL0267 PROTEIN"/>
    <property type="match status" value="1"/>
</dbReference>
<evidence type="ECO:0000256" key="6">
    <source>
        <dbReference type="ARBA" id="ARBA00023136"/>
    </source>
</evidence>
<evidence type="ECO:0000259" key="9">
    <source>
        <dbReference type="PROSITE" id="PS50113"/>
    </source>
</evidence>
<evidence type="ECO:0000313" key="11">
    <source>
        <dbReference type="EMBL" id="XBS20228.1"/>
    </source>
</evidence>
<keyword evidence="3" id="KW-1003">Cell membrane</keyword>
<feature type="transmembrane region" description="Helical" evidence="7">
    <location>
        <begin position="120"/>
        <end position="141"/>
    </location>
</feature>
<dbReference type="InterPro" id="IPR000160">
    <property type="entry name" value="GGDEF_dom"/>
</dbReference>
<reference evidence="11 12" key="1">
    <citation type="journal article" date="2024" name="Microbiology">
        <title>Methylomarinum rosea sp. nov., a novel halophilic methanotrophic bacterium from the hypersaline Lake Elton.</title>
        <authorList>
            <person name="Suleimanov R.Z."/>
            <person name="Oshkin I.Y."/>
            <person name="Danilova O.V."/>
            <person name="Suzina N.E."/>
            <person name="Dedysh S.N."/>
        </authorList>
    </citation>
    <scope>NUCLEOTIDE SEQUENCE [LARGE SCALE GENOMIC DNA]</scope>
    <source>
        <strain evidence="11 12">Ch1-1</strain>
    </source>
</reference>
<proteinExistence type="predicted"/>
<keyword evidence="4 7" id="KW-0812">Transmembrane</keyword>
<dbReference type="CDD" id="cd00130">
    <property type="entry name" value="PAS"/>
    <property type="match status" value="1"/>
</dbReference>
<dbReference type="PROSITE" id="PS50887">
    <property type="entry name" value="GGDEF"/>
    <property type="match status" value="1"/>
</dbReference>
<dbReference type="EC" id="2.7.7.65" evidence="11"/>
<dbReference type="InterPro" id="IPR035965">
    <property type="entry name" value="PAS-like_dom_sf"/>
</dbReference>
<dbReference type="InterPro" id="IPR052163">
    <property type="entry name" value="DGC-Regulatory_Protein"/>
</dbReference>
<dbReference type="Pfam" id="PF13426">
    <property type="entry name" value="PAS_9"/>
    <property type="match status" value="1"/>
</dbReference>
<dbReference type="SMART" id="SM00267">
    <property type="entry name" value="GGDEF"/>
    <property type="match status" value="1"/>
</dbReference>
<feature type="transmembrane region" description="Helical" evidence="7">
    <location>
        <begin position="161"/>
        <end position="180"/>
    </location>
</feature>
<dbReference type="Pfam" id="PF05231">
    <property type="entry name" value="MASE1"/>
    <property type="match status" value="1"/>
</dbReference>
<keyword evidence="5 7" id="KW-1133">Transmembrane helix</keyword>
<evidence type="ECO:0000256" key="7">
    <source>
        <dbReference type="SAM" id="Phobius"/>
    </source>
</evidence>
<accession>A0AAU7NTC9</accession>
<feature type="domain" description="PAC" evidence="9">
    <location>
        <begin position="572"/>
        <end position="623"/>
    </location>
</feature>
<dbReference type="NCBIfam" id="TIGR00229">
    <property type="entry name" value="sensory_box"/>
    <property type="match status" value="2"/>
</dbReference>
<dbReference type="Gene3D" id="3.30.70.270">
    <property type="match status" value="1"/>
</dbReference>
<dbReference type="KEGG" id="mech:Q9L42_018040"/>
<dbReference type="InterPro" id="IPR000700">
    <property type="entry name" value="PAS-assoc_C"/>
</dbReference>
<evidence type="ECO:0000256" key="4">
    <source>
        <dbReference type="ARBA" id="ARBA00022692"/>
    </source>
</evidence>
<feature type="domain" description="PAC" evidence="9">
    <location>
        <begin position="691"/>
        <end position="745"/>
    </location>
</feature>
<feature type="transmembrane region" description="Helical" evidence="7">
    <location>
        <begin position="84"/>
        <end position="108"/>
    </location>
</feature>
<comment type="cofactor">
    <cofactor evidence="1">
        <name>Mg(2+)</name>
        <dbReference type="ChEBI" id="CHEBI:18420"/>
    </cofactor>
</comment>
<dbReference type="PANTHER" id="PTHR46663">
    <property type="entry name" value="DIGUANYLATE CYCLASE DGCT-RELATED"/>
    <property type="match status" value="1"/>
</dbReference>
<keyword evidence="11" id="KW-0548">Nucleotidyltransferase</keyword>
<dbReference type="InterPro" id="IPR013656">
    <property type="entry name" value="PAS_4"/>
</dbReference>
<dbReference type="InterPro" id="IPR000014">
    <property type="entry name" value="PAS"/>
</dbReference>
<dbReference type="Gene3D" id="3.30.450.350">
    <property type="entry name" value="CHASE domain"/>
    <property type="match status" value="1"/>
</dbReference>
<dbReference type="FunFam" id="3.30.70.270:FF:000001">
    <property type="entry name" value="Diguanylate cyclase domain protein"/>
    <property type="match status" value="1"/>
</dbReference>
<dbReference type="Gene3D" id="3.30.450.20">
    <property type="entry name" value="PAS domain"/>
    <property type="match status" value="2"/>
</dbReference>
<feature type="domain" description="PAS" evidence="8">
    <location>
        <begin position="620"/>
        <end position="666"/>
    </location>
</feature>
<feature type="transmembrane region" description="Helical" evidence="7">
    <location>
        <begin position="192"/>
        <end position="212"/>
    </location>
</feature>
<evidence type="ECO:0000259" key="8">
    <source>
        <dbReference type="PROSITE" id="PS50112"/>
    </source>
</evidence>
<evidence type="ECO:0000256" key="2">
    <source>
        <dbReference type="ARBA" id="ARBA00004651"/>
    </source>
</evidence>
<organism evidence="11 12">
    <name type="scientific">Methylomarinum roseum</name>
    <dbReference type="NCBI Taxonomy" id="3067653"/>
    <lineage>
        <taxon>Bacteria</taxon>
        <taxon>Pseudomonadati</taxon>
        <taxon>Pseudomonadota</taxon>
        <taxon>Gammaproteobacteria</taxon>
        <taxon>Methylococcales</taxon>
        <taxon>Methylococcaceae</taxon>
        <taxon>Methylomarinum</taxon>
    </lineage>
</organism>
<keyword evidence="11" id="KW-0808">Transferase</keyword>
<dbReference type="RefSeq" id="WP_349431548.1">
    <property type="nucleotide sequence ID" value="NZ_CP157743.1"/>
</dbReference>
<dbReference type="AlphaFoldDB" id="A0AAU7NTC9"/>
<protein>
    <submittedName>
        <fullName evidence="11">Diguanylate cyclase</fullName>
        <ecNumber evidence="11">2.7.7.65</ecNumber>
    </submittedName>
</protein>
<dbReference type="SMART" id="SM00086">
    <property type="entry name" value="PAC"/>
    <property type="match status" value="2"/>
</dbReference>
<dbReference type="GO" id="GO:0007165">
    <property type="term" value="P:signal transduction"/>
    <property type="evidence" value="ECO:0007669"/>
    <property type="project" value="UniProtKB-ARBA"/>
</dbReference>
<dbReference type="Pfam" id="PF08448">
    <property type="entry name" value="PAS_4"/>
    <property type="match status" value="1"/>
</dbReference>
<sequence length="911" mass="103219">MRQRQLLRIIGDNFLLISIYYLAGHLSMHFLATPPSNAAVIWPPAGIALAAVWVRGYRLLPAVFIGDLIIAIEIFGFGEFSPRMFSLMVGFQACLSAALGAFMINRCLKPKNPLLDNRSIFAFFCLGGPLSQLLSALIAIGSELWLGIINRGDIMASFFTWWLGSSVGVILFAPLVLIFIAQPRSIWRPRIIPVAFPLLFLCINGVWAFNVLKTDEQDRLRRIFAGKVDNFHRQVVKDGLALVQQEENIRTFITAMSALSAREFKIVSQAALKEHNYIKALAWAPASEFGPLLLTGELSIAYIEPHLPQLQLQQFKPANGMNWPDVLQRIRDSGQLELIGPTVVDSIAGPQSLAALLMPVYRDQHESRALSGYLSLFFDYRGLKEQTIDFAKRQHIELNIIESHSRRQAISADLTDYGFEIDKEIDILSRRWLFNYKPSEVFINTHTTLSYWWIFIAGFCIISMLGFILLSVTGQTLQTQKLVEEKTRQLNKQHRLLDSILNNVREGIISCDSKGRLTMLNRTAQQQYGLELGNLSPRKWLERYQLFEMDGQTQLTPQNNPLNLALAGKEVHAFEMIMKNAESNRTLSVNSLPLRDEHEGIIGAVASFQDISCQKQYVDELKKLSWAVQHSPSAVMMTDTQGRIEYVNDKFVEINGYTLEDVIKRSPRILKSGRTPETIYQQIWQTLAKGEHWQGELLNQRKNGELYWAKQLISPVKNEQGKVTHFIALMEDVTEVRKKAEIISYQASHDDLTGLLNRRACEQRLERIIAGSRQDRSEHVFCFLDLDHFKAVNDSCGHLAGDDLLRGVSELLAKQLRQRDTLARLGGDEFAIILEHCCLSQARDIGAAICEEIKQYNFYWQDHCFKIGVSIGMAKINADSTDFSTVIEEADQACYQVKKQGRGQVAVYSKT</sequence>
<dbReference type="Pfam" id="PF00990">
    <property type="entry name" value="GGDEF"/>
    <property type="match status" value="1"/>
</dbReference>
<evidence type="ECO:0000256" key="1">
    <source>
        <dbReference type="ARBA" id="ARBA00001946"/>
    </source>
</evidence>